<name>W8VPZ3_9FLAO</name>
<dbReference type="AlphaFoldDB" id="W8VPZ3"/>
<feature type="transmembrane region" description="Helical" evidence="1">
    <location>
        <begin position="28"/>
        <end position="49"/>
    </location>
</feature>
<dbReference type="HOGENOM" id="CLU_3064052_0_0_10"/>
<evidence type="ECO:0000256" key="1">
    <source>
        <dbReference type="SAM" id="Phobius"/>
    </source>
</evidence>
<keyword evidence="1" id="KW-0472">Membrane</keyword>
<proteinExistence type="predicted"/>
<dbReference type="EMBL" id="AP014548">
    <property type="protein sequence ID" value="BAO54740.1"/>
    <property type="molecule type" value="Genomic_DNA"/>
</dbReference>
<evidence type="ECO:0000313" key="2">
    <source>
        <dbReference type="EMBL" id="BAO54740.1"/>
    </source>
</evidence>
<accession>W8VPZ3</accession>
<dbReference type="STRING" id="1454201.NMS_0731"/>
<dbReference type="Proteomes" id="UP000031760">
    <property type="component" value="Chromosome"/>
</dbReference>
<evidence type="ECO:0000313" key="3">
    <source>
        <dbReference type="Proteomes" id="UP000031760"/>
    </source>
</evidence>
<keyword evidence="3" id="KW-1185">Reference proteome</keyword>
<sequence length="53" mass="5804">MKYVWAFVIFILLIIAGIISIIGELLEFVAGVALTGIGLLALLGLWIYVKVKK</sequence>
<reference evidence="2 3" key="1">
    <citation type="journal article" date="2014" name="Proc. Natl. Acad. Sci. U.S.A.">
        <title>Functional characterization of flavobacteria rhodopsins reveals a unique class of light-driven chloride pump in bacteria.</title>
        <authorList>
            <person name="Yoshizawa S."/>
            <person name="Kumagai Y."/>
            <person name="Kim H."/>
            <person name="Ogura Y."/>
            <person name="Hayashi T."/>
            <person name="Iwasaki W."/>
            <person name="DeLong E.F."/>
            <person name="Kogure K."/>
        </authorList>
    </citation>
    <scope>NUCLEOTIDE SEQUENCE [LARGE SCALE GENOMIC DNA]</scope>
    <source>
        <strain evidence="2 3">S1-08</strain>
    </source>
</reference>
<dbReference type="RefSeq" id="WP_158448954.1">
    <property type="nucleotide sequence ID" value="NZ_AP014548.1"/>
</dbReference>
<feature type="transmembrane region" description="Helical" evidence="1">
    <location>
        <begin position="5"/>
        <end position="22"/>
    </location>
</feature>
<keyword evidence="1" id="KW-1133">Transmembrane helix</keyword>
<gene>
    <name evidence="2" type="ORF">NMS_0731</name>
</gene>
<keyword evidence="1" id="KW-0812">Transmembrane</keyword>
<dbReference type="KEGG" id="nmf:NMS_0731"/>
<protein>
    <submittedName>
        <fullName evidence="2">Uncharacterized protein</fullName>
    </submittedName>
</protein>
<organism evidence="2 3">
    <name type="scientific">Nonlabens marinus S1-08</name>
    <dbReference type="NCBI Taxonomy" id="1454201"/>
    <lineage>
        <taxon>Bacteria</taxon>
        <taxon>Pseudomonadati</taxon>
        <taxon>Bacteroidota</taxon>
        <taxon>Flavobacteriia</taxon>
        <taxon>Flavobacteriales</taxon>
        <taxon>Flavobacteriaceae</taxon>
        <taxon>Nonlabens</taxon>
    </lineage>
</organism>